<comment type="caution">
    <text evidence="5">The sequence shown here is derived from an EMBL/GenBank/DDBJ whole genome shotgun (WGS) entry which is preliminary data.</text>
</comment>
<feature type="chain" id="PRO_5045699944" evidence="3">
    <location>
        <begin position="41"/>
        <end position="1418"/>
    </location>
</feature>
<dbReference type="PANTHER" id="PTHR44119">
    <property type="entry name" value="MAGNESIUM-CHELATASE SUBUNIT CHLH, CHLOROPLASTIC"/>
    <property type="match status" value="1"/>
</dbReference>
<evidence type="ECO:0000256" key="2">
    <source>
        <dbReference type="SAM" id="Phobius"/>
    </source>
</evidence>
<dbReference type="PANTHER" id="PTHR44119:SF4">
    <property type="entry name" value="AEROBIC COBALTOCHELATASE SUBUNIT COBN"/>
    <property type="match status" value="1"/>
</dbReference>
<accession>A0ABY3MUW9</accession>
<feature type="transmembrane region" description="Helical" evidence="2">
    <location>
        <begin position="1383"/>
        <end position="1401"/>
    </location>
</feature>
<evidence type="ECO:0000313" key="5">
    <source>
        <dbReference type="EMBL" id="TYK65003.1"/>
    </source>
</evidence>
<keyword evidence="2" id="KW-0812">Transmembrane</keyword>
<keyword evidence="2" id="KW-1133">Transmembrane helix</keyword>
<keyword evidence="3" id="KW-0732">Signal</keyword>
<dbReference type="Proteomes" id="UP000815846">
    <property type="component" value="Unassembled WGS sequence"/>
</dbReference>
<feature type="signal peptide" evidence="3">
    <location>
        <begin position="1"/>
        <end position="40"/>
    </location>
</feature>
<reference evidence="5 6" key="1">
    <citation type="submission" date="2019-08" db="EMBL/GenBank/DDBJ databases">
        <title>Microbe sample from Colwellia echini.</title>
        <authorList>
            <person name="Christiansen L."/>
            <person name="Pathiraja D."/>
            <person name="Schultz-Johansen M."/>
            <person name="Choi I.-G."/>
            <person name="Stougaard P."/>
        </authorList>
    </citation>
    <scope>NUCLEOTIDE SEQUENCE [LARGE SCALE GENOMIC DNA]</scope>
    <source>
        <strain evidence="5 6">A3</strain>
    </source>
</reference>
<evidence type="ECO:0000256" key="1">
    <source>
        <dbReference type="SAM" id="MobiDB-lite"/>
    </source>
</evidence>
<dbReference type="Pfam" id="PF02514">
    <property type="entry name" value="CobN-Mg_chel"/>
    <property type="match status" value="1"/>
</dbReference>
<evidence type="ECO:0000256" key="3">
    <source>
        <dbReference type="SAM" id="SignalP"/>
    </source>
</evidence>
<sequence length="1418" mass="159621">MKFIDNISNLLTLGLRSLVKLSVVFSLMFSLMLTANAATADNSANTATTEATAAENTTKVLFISGRHSNKAKVTLLKKAADASQTVTWDISQKSSKALTDNQKTAELFAQYDLVILDSVSANSAVKTYESIMPSIAMLAASGANTKLLAFHLAASGGLKDVTAEQLNTVYTYWDNAGRANLTNLLDYVAKDVLALNDAQTVKVTAPIIFPSQGIYHPNQPNLMSDSLANYQEWIAPKEGQLKIALLMQRASIETEQTTVVDQTISRLEAKGAYVVPFFFELSPRSGDYSKLLQLDPSTNKTDVDLIINFRNIHWASKRKAEFEKFGVPVVQALTYYDGDQKAWEASEAGIAPGMMSFMLVLPESAGAIDPTIVAAMNQTTHQVEVIDYQLDFLVERAINYAKLSQMPNSDKKLTTMFWGDQDMGASFLNVPESLASISNRLNDEGYSIEKVDAQYFIDRVDPILNPFYRDFELEALLENDLAELLPVPEYKAWLATIPQATVDSINAQWGQPEDNFMVVNRDGVHYFIIPRIKNGNMLILRQPPRGDSADKEQSLYHNTKIPMNHYYLAAYFYAREYWNSDAFIHLGTHGTHEYLPGKDRGLSRYDGANLSTGTLPVMYPYIVDDVGEAMQAKRRGNAVTIGHMTPPFAAAGLQGVTADMHTLVDQYRHIDTGGVKEKTKQQIIDFCIKENLCKDLNYELAQINEDFDTFLEDLHSYLEELAASNQPLGLHSFGELSEQRLIISTVGQMLGTEFLSVASEFEKDHYEIEDEHDHHHNDEHSDEHKGEHSDEHADEHSDEKHEEGKAKTHDDISDGLMHFVKEDLEQTAGYKTLRDYVINANDTDFNDLNDEIKPFILQAQEYYKNIVSIQELDNLVAGLNNQYIAPKNGGDPIRNPASLPTGFNLIGFDPSRLPTKAAYEQGKELATEVIANYYQKHGQYPDKLAFSLWSVEAMRHYGVLESQALYAMGIKPKWSPDGRVIGTEIIPYSELKRPRVDVVLSATGLYRDAFPNVMAMLAKAIKELTELKEESNPLWRNYIRENSEKVKAQLVAEGVEEDEAEYLSSIRIFSNTFGDYGSGVDGPIMNSDTWETDKKIADNYLATMGKHFGADTSRWGEEVDNLYAKQLSGTDVALFARSSNLYGMITSDDPFEYFGSLALAVRNIDGKSPEMMISNLRNTKKVKMELAADMLAKELRTRNFHKRWISEMQKEGYSGAVTMSGNLNNFWGWQVVDPDVVRDDQWDEFADIYVNDKLEMGLDEWFEQVNPKALANMMERMLEAERKDYWETSDERLKSIVEKYIELVEKYDLIVMNDAVREHANELAAGFGLQPLQNAKTMQDMTAQKIKQKELNAQQAQANEAEQVEGQKLEKQNKQDDVEPDNFVWQALGAMLFIILLGGFYQRRSGKRPISISLNITK</sequence>
<evidence type="ECO:0000259" key="4">
    <source>
        <dbReference type="Pfam" id="PF02514"/>
    </source>
</evidence>
<organism evidence="5 6">
    <name type="scientific">Colwellia echini</name>
    <dbReference type="NCBI Taxonomy" id="1982103"/>
    <lineage>
        <taxon>Bacteria</taxon>
        <taxon>Pseudomonadati</taxon>
        <taxon>Pseudomonadota</taxon>
        <taxon>Gammaproteobacteria</taxon>
        <taxon>Alteromonadales</taxon>
        <taxon>Colwelliaceae</taxon>
        <taxon>Colwellia</taxon>
    </lineage>
</organism>
<feature type="region of interest" description="Disordered" evidence="1">
    <location>
        <begin position="1349"/>
        <end position="1376"/>
    </location>
</feature>
<name>A0ABY3MUW9_9GAMM</name>
<feature type="compositionally biased region" description="Low complexity" evidence="1">
    <location>
        <begin position="1352"/>
        <end position="1361"/>
    </location>
</feature>
<protein>
    <submittedName>
        <fullName evidence="5">Cobaltochelatase subunit CobN</fullName>
    </submittedName>
</protein>
<proteinExistence type="predicted"/>
<gene>
    <name evidence="5" type="ORF">CWS31_012825</name>
</gene>
<dbReference type="EMBL" id="PJAI02000015">
    <property type="protein sequence ID" value="TYK65003.1"/>
    <property type="molecule type" value="Genomic_DNA"/>
</dbReference>
<feature type="region of interest" description="Disordered" evidence="1">
    <location>
        <begin position="771"/>
        <end position="811"/>
    </location>
</feature>
<dbReference type="InterPro" id="IPR003672">
    <property type="entry name" value="CobN/Mg_chltase"/>
</dbReference>
<dbReference type="CDD" id="cd10150">
    <property type="entry name" value="CobN_like"/>
    <property type="match status" value="1"/>
</dbReference>
<feature type="domain" description="CobN/magnesium chelatase" evidence="4">
    <location>
        <begin position="170"/>
        <end position="1292"/>
    </location>
</feature>
<keyword evidence="2" id="KW-0472">Membrane</keyword>
<dbReference type="RefSeq" id="WP_101342651.1">
    <property type="nucleotide sequence ID" value="NZ_PJAI02000015.1"/>
</dbReference>
<keyword evidence="6" id="KW-1185">Reference proteome</keyword>
<feature type="compositionally biased region" description="Basic and acidic residues" evidence="1">
    <location>
        <begin position="1365"/>
        <end position="1376"/>
    </location>
</feature>
<evidence type="ECO:0000313" key="6">
    <source>
        <dbReference type="Proteomes" id="UP000815846"/>
    </source>
</evidence>